<evidence type="ECO:0000313" key="2">
    <source>
        <dbReference type="Proteomes" id="UP001374584"/>
    </source>
</evidence>
<accession>A0AAN9QCN1</accession>
<dbReference type="EMBL" id="JAYMYR010000011">
    <property type="protein sequence ID" value="KAK7332900.1"/>
    <property type="molecule type" value="Genomic_DNA"/>
</dbReference>
<dbReference type="InterPro" id="IPR023213">
    <property type="entry name" value="CAT-like_dom_sf"/>
</dbReference>
<dbReference type="AlphaFoldDB" id="A0AAN9QCN1"/>
<name>A0AAN9QCN1_PHACN</name>
<dbReference type="Proteomes" id="UP001374584">
    <property type="component" value="Unassembled WGS sequence"/>
</dbReference>
<evidence type="ECO:0000313" key="1">
    <source>
        <dbReference type="EMBL" id="KAK7332900.1"/>
    </source>
</evidence>
<organism evidence="1 2">
    <name type="scientific">Phaseolus coccineus</name>
    <name type="common">Scarlet runner bean</name>
    <name type="synonym">Phaseolus multiflorus</name>
    <dbReference type="NCBI Taxonomy" id="3886"/>
    <lineage>
        <taxon>Eukaryota</taxon>
        <taxon>Viridiplantae</taxon>
        <taxon>Streptophyta</taxon>
        <taxon>Embryophyta</taxon>
        <taxon>Tracheophyta</taxon>
        <taxon>Spermatophyta</taxon>
        <taxon>Magnoliopsida</taxon>
        <taxon>eudicotyledons</taxon>
        <taxon>Gunneridae</taxon>
        <taxon>Pentapetalae</taxon>
        <taxon>rosids</taxon>
        <taxon>fabids</taxon>
        <taxon>Fabales</taxon>
        <taxon>Fabaceae</taxon>
        <taxon>Papilionoideae</taxon>
        <taxon>50 kb inversion clade</taxon>
        <taxon>NPAAA clade</taxon>
        <taxon>indigoferoid/millettioid clade</taxon>
        <taxon>Phaseoleae</taxon>
        <taxon>Phaseolus</taxon>
    </lineage>
</organism>
<keyword evidence="2" id="KW-1185">Reference proteome</keyword>
<proteinExistence type="predicted"/>
<protein>
    <submittedName>
        <fullName evidence="1">Uncharacterized protein</fullName>
    </submittedName>
</protein>
<sequence>MGHEGSSSWVAKSFGPGPGFDEIEHSGVRMVRKDDVACSSHVGGRTNIALPMQDVPPVVVDNMILESEKLDGIDEERREGTLVSVRVEQGFQSSNVGVASLLFEDDIGDESLRSSSRMHFGLMDSGFVSPRDRVVKVKDVASILETNEDSRSLRLASRKVTRLEEVLVNGSLTMVDCTGEGAMFIEAEADADVTLHQFGDLQHLFPCFHELLYHVPGSQQITNTLPLLVQVQYTLFI</sequence>
<reference evidence="1 2" key="1">
    <citation type="submission" date="2024-01" db="EMBL/GenBank/DDBJ databases">
        <title>The genomes of 5 underutilized Papilionoideae crops provide insights into root nodulation and disease resistanc.</title>
        <authorList>
            <person name="Jiang F."/>
        </authorList>
    </citation>
    <scope>NUCLEOTIDE SEQUENCE [LARGE SCALE GENOMIC DNA]</scope>
    <source>
        <strain evidence="1">JINMINGXINNONG_FW02</strain>
        <tissue evidence="1">Leaves</tissue>
    </source>
</reference>
<dbReference type="Pfam" id="PF02458">
    <property type="entry name" value="Transferase"/>
    <property type="match status" value="1"/>
</dbReference>
<comment type="caution">
    <text evidence="1">The sequence shown here is derived from an EMBL/GenBank/DDBJ whole genome shotgun (WGS) entry which is preliminary data.</text>
</comment>
<dbReference type="Gene3D" id="3.30.559.10">
    <property type="entry name" value="Chloramphenicol acetyltransferase-like domain"/>
    <property type="match status" value="1"/>
</dbReference>
<gene>
    <name evidence="1" type="ORF">VNO80_29656</name>
</gene>